<dbReference type="EMBL" id="JAOQJE010000004">
    <property type="protein sequence ID" value="MCU6788590.1"/>
    <property type="molecule type" value="Genomic_DNA"/>
</dbReference>
<evidence type="ECO:0000313" key="2">
    <source>
        <dbReference type="Proteomes" id="UP001652397"/>
    </source>
</evidence>
<comment type="caution">
    <text evidence="1">The sequence shown here is derived from an EMBL/GenBank/DDBJ whole genome shotgun (WGS) entry which is preliminary data.</text>
</comment>
<evidence type="ECO:0000313" key="1">
    <source>
        <dbReference type="EMBL" id="MCU6788590.1"/>
    </source>
</evidence>
<protein>
    <submittedName>
        <fullName evidence="1">Uncharacterized protein</fullName>
    </submittedName>
</protein>
<sequence length="72" mass="8298">MAGKRPDYIAALEDIRAITQGRGREPRLMTWREAVEVWEQEHGRDERARARFFVHIGIATTGECVLLDGMEE</sequence>
<dbReference type="RefSeq" id="WP_107631454.1">
    <property type="nucleotide sequence ID" value="NZ_JAOQJE010000004.1"/>
</dbReference>
<name>A0ABT2U1W2_9FIRM</name>
<dbReference type="Proteomes" id="UP001652397">
    <property type="component" value="Unassembled WGS sequence"/>
</dbReference>
<gene>
    <name evidence="1" type="ORF">OCV66_05725</name>
</gene>
<proteinExistence type="predicted"/>
<keyword evidence="2" id="KW-1185">Reference proteome</keyword>
<reference evidence="1 2" key="1">
    <citation type="journal article" date="2021" name="ISME Commun">
        <title>Automated analysis of genomic sequences facilitates high-throughput and comprehensive description of bacteria.</title>
        <authorList>
            <person name="Hitch T.C.A."/>
        </authorList>
    </citation>
    <scope>NUCLEOTIDE SEQUENCE [LARGE SCALE GENOMIC DNA]</scope>
    <source>
        <strain evidence="1 2">Sanger_34</strain>
    </source>
</reference>
<organism evidence="1 2">
    <name type="scientific">Agathobaculum ammoniilyticum</name>
    <dbReference type="NCBI Taxonomy" id="2981778"/>
    <lineage>
        <taxon>Bacteria</taxon>
        <taxon>Bacillati</taxon>
        <taxon>Bacillota</taxon>
        <taxon>Clostridia</taxon>
        <taxon>Eubacteriales</taxon>
        <taxon>Butyricicoccaceae</taxon>
        <taxon>Agathobaculum</taxon>
    </lineage>
</organism>
<accession>A0ABT2U1W2</accession>